<keyword evidence="1" id="KW-0175">Coiled coil</keyword>
<comment type="caution">
    <text evidence="2">The sequence shown here is derived from an EMBL/GenBank/DDBJ whole genome shotgun (WGS) entry which is preliminary data.</text>
</comment>
<gene>
    <name evidence="2" type="ORF">ACAOBT_LOCUS9679</name>
</gene>
<organism evidence="2 3">
    <name type="scientific">Acanthoscelides obtectus</name>
    <name type="common">Bean weevil</name>
    <name type="synonym">Bruchus obtectus</name>
    <dbReference type="NCBI Taxonomy" id="200917"/>
    <lineage>
        <taxon>Eukaryota</taxon>
        <taxon>Metazoa</taxon>
        <taxon>Ecdysozoa</taxon>
        <taxon>Arthropoda</taxon>
        <taxon>Hexapoda</taxon>
        <taxon>Insecta</taxon>
        <taxon>Pterygota</taxon>
        <taxon>Neoptera</taxon>
        <taxon>Endopterygota</taxon>
        <taxon>Coleoptera</taxon>
        <taxon>Polyphaga</taxon>
        <taxon>Cucujiformia</taxon>
        <taxon>Chrysomeloidea</taxon>
        <taxon>Chrysomelidae</taxon>
        <taxon>Bruchinae</taxon>
        <taxon>Bruchini</taxon>
        <taxon>Acanthoscelides</taxon>
    </lineage>
</organism>
<proteinExistence type="predicted"/>
<accession>A0A9P0P668</accession>
<feature type="coiled-coil region" evidence="1">
    <location>
        <begin position="27"/>
        <end position="54"/>
    </location>
</feature>
<evidence type="ECO:0000313" key="2">
    <source>
        <dbReference type="EMBL" id="CAH1971897.1"/>
    </source>
</evidence>
<keyword evidence="3" id="KW-1185">Reference proteome</keyword>
<dbReference type="Proteomes" id="UP001152888">
    <property type="component" value="Unassembled WGS sequence"/>
</dbReference>
<reference evidence="2" key="1">
    <citation type="submission" date="2022-03" db="EMBL/GenBank/DDBJ databases">
        <authorList>
            <person name="Sayadi A."/>
        </authorList>
    </citation>
    <scope>NUCLEOTIDE SEQUENCE</scope>
</reference>
<sequence length="151" mass="17719">MTRRKKKDEDETVNISCDSIMSTQGTCEYLKNQNKLLQQELLEKTEDLENCQALLLEKETLIYHLSNENRRFQEQYDLISSNIVDRDCIVTPLETLLRRIEKLEETTRKNSTYAQAVINSPSKSKERTLKSLIITPEQQQSNYRTTELRTS</sequence>
<dbReference type="AlphaFoldDB" id="A0A9P0P668"/>
<evidence type="ECO:0000256" key="1">
    <source>
        <dbReference type="SAM" id="Coils"/>
    </source>
</evidence>
<evidence type="ECO:0000313" key="3">
    <source>
        <dbReference type="Proteomes" id="UP001152888"/>
    </source>
</evidence>
<dbReference type="EMBL" id="CAKOFQ010006791">
    <property type="protein sequence ID" value="CAH1971897.1"/>
    <property type="molecule type" value="Genomic_DNA"/>
</dbReference>
<name>A0A9P0P668_ACAOB</name>
<protein>
    <submittedName>
        <fullName evidence="2">Uncharacterized protein</fullName>
    </submittedName>
</protein>